<gene>
    <name evidence="1" type="ORF">g.38607</name>
</gene>
<protein>
    <submittedName>
        <fullName evidence="1">Uncharacterized protein</fullName>
    </submittedName>
</protein>
<evidence type="ECO:0000313" key="1">
    <source>
        <dbReference type="EMBL" id="JAS98838.1"/>
    </source>
</evidence>
<accession>A0A1B6JI23</accession>
<feature type="non-terminal residue" evidence="1">
    <location>
        <position position="1"/>
    </location>
</feature>
<feature type="non-terminal residue" evidence="1">
    <location>
        <position position="159"/>
    </location>
</feature>
<sequence length="159" mass="17754">NCSYSVLGCPLIFVNQSGYHLTDEDLSLPYPHCCPQVIFDGCTCNDVVYNTGETWQVHGECVEYTCSSNYTICKTECPCYEGETLTPVDLSLPFPHCCGKPIDTITTTTEEPVEEVCCYDGDHSYYPGDSWKYKGKCIRASCTEEGTINQLECPRILLP</sequence>
<dbReference type="AlphaFoldDB" id="A0A1B6JI23"/>
<name>A0A1B6JI23_9HEMI</name>
<organism evidence="1">
    <name type="scientific">Homalodisca liturata</name>
    <dbReference type="NCBI Taxonomy" id="320908"/>
    <lineage>
        <taxon>Eukaryota</taxon>
        <taxon>Metazoa</taxon>
        <taxon>Ecdysozoa</taxon>
        <taxon>Arthropoda</taxon>
        <taxon>Hexapoda</taxon>
        <taxon>Insecta</taxon>
        <taxon>Pterygota</taxon>
        <taxon>Neoptera</taxon>
        <taxon>Paraneoptera</taxon>
        <taxon>Hemiptera</taxon>
        <taxon>Auchenorrhyncha</taxon>
        <taxon>Membracoidea</taxon>
        <taxon>Cicadellidae</taxon>
        <taxon>Cicadellinae</taxon>
        <taxon>Proconiini</taxon>
        <taxon>Homalodisca</taxon>
    </lineage>
</organism>
<reference evidence="1" key="1">
    <citation type="submission" date="2015-11" db="EMBL/GenBank/DDBJ databases">
        <title>De novo transcriptome assembly of four potential Pierce s Disease insect vectors from Arizona vineyards.</title>
        <authorList>
            <person name="Tassone E.E."/>
        </authorList>
    </citation>
    <scope>NUCLEOTIDE SEQUENCE</scope>
</reference>
<dbReference type="EMBL" id="GECU01008868">
    <property type="protein sequence ID" value="JAS98838.1"/>
    <property type="molecule type" value="Transcribed_RNA"/>
</dbReference>
<proteinExistence type="predicted"/>